<keyword evidence="2" id="KW-1185">Reference proteome</keyword>
<evidence type="ECO:0000313" key="1">
    <source>
        <dbReference type="EMBL" id="AEF86274.1"/>
    </source>
</evidence>
<dbReference type="EMBL" id="CP001843">
    <property type="protein sequence ID" value="AEF86274.1"/>
    <property type="molecule type" value="Genomic_DNA"/>
</dbReference>
<accession>F5YJS8</accession>
<evidence type="ECO:0000313" key="2">
    <source>
        <dbReference type="Proteomes" id="UP000009223"/>
    </source>
</evidence>
<sequence>MGQAVGTADAPLAKGRRRVLAHIGWPGWLWGSRGKAGPPGLAALLLGVKASGLNDGVPAFIPLG</sequence>
<name>F5YJS8_TREPZ</name>
<dbReference type="AlphaFoldDB" id="F5YJS8"/>
<dbReference type="KEGG" id="tpi:TREPR_2059"/>
<proteinExistence type="predicted"/>
<dbReference type="HOGENOM" id="CLU_2866523_0_0_12"/>
<gene>
    <name evidence="1" type="ordered locus">TREPR_2059</name>
</gene>
<reference evidence="1 2" key="2">
    <citation type="journal article" date="2011" name="ISME J.">
        <title>RNA-seq reveals cooperative metabolic interactions between two termite-gut spirochete species in co-culture.</title>
        <authorList>
            <person name="Rosenthal A.Z."/>
            <person name="Matson E.G."/>
            <person name="Eldar A."/>
            <person name="Leadbetter J.R."/>
        </authorList>
    </citation>
    <scope>NUCLEOTIDE SEQUENCE [LARGE SCALE GENOMIC DNA]</scope>
    <source>
        <strain evidence="2">ATCC BAA-887 / DSM 12427 / ZAS-2</strain>
    </source>
</reference>
<protein>
    <submittedName>
        <fullName evidence="1">Uncharacterized protein</fullName>
    </submittedName>
</protein>
<dbReference type="STRING" id="545694.TREPR_2059"/>
<reference evidence="2" key="1">
    <citation type="submission" date="2009-12" db="EMBL/GenBank/DDBJ databases">
        <title>Complete sequence of Treponema primitia strain ZAS-2.</title>
        <authorList>
            <person name="Tetu S.G."/>
            <person name="Matson E."/>
            <person name="Ren Q."/>
            <person name="Seshadri R."/>
            <person name="Elbourne L."/>
            <person name="Hassan K.A."/>
            <person name="Durkin A."/>
            <person name="Radune D."/>
            <person name="Mohamoud Y."/>
            <person name="Shay R."/>
            <person name="Jin S."/>
            <person name="Zhang X."/>
            <person name="Lucey K."/>
            <person name="Ballor N.R."/>
            <person name="Ottesen E."/>
            <person name="Rosenthal R."/>
            <person name="Allen A."/>
            <person name="Leadbetter J.R."/>
            <person name="Paulsen I.T."/>
        </authorList>
    </citation>
    <scope>NUCLEOTIDE SEQUENCE [LARGE SCALE GENOMIC DNA]</scope>
    <source>
        <strain evidence="2">ATCC BAA-887 / DSM 12427 / ZAS-2</strain>
    </source>
</reference>
<dbReference type="Proteomes" id="UP000009223">
    <property type="component" value="Chromosome"/>
</dbReference>
<organism evidence="1 2">
    <name type="scientific">Treponema primitia (strain ATCC BAA-887 / DSM 12427 / ZAS-2)</name>
    <dbReference type="NCBI Taxonomy" id="545694"/>
    <lineage>
        <taxon>Bacteria</taxon>
        <taxon>Pseudomonadati</taxon>
        <taxon>Spirochaetota</taxon>
        <taxon>Spirochaetia</taxon>
        <taxon>Spirochaetales</taxon>
        <taxon>Treponemataceae</taxon>
        <taxon>Treponema</taxon>
    </lineage>
</organism>